<name>A0AAJ1VHB5_9FLAO</name>
<feature type="domain" description="Lipid/polyisoprenoid-binding YceI-like" evidence="1">
    <location>
        <begin position="64"/>
        <end position="188"/>
    </location>
</feature>
<evidence type="ECO:0000313" key="3">
    <source>
        <dbReference type="Proteomes" id="UP001228636"/>
    </source>
</evidence>
<proteinExistence type="predicted"/>
<evidence type="ECO:0000313" key="2">
    <source>
        <dbReference type="EMBL" id="MDN3619212.1"/>
    </source>
</evidence>
<dbReference type="Gene3D" id="2.40.128.110">
    <property type="entry name" value="Lipid/polyisoprenoid-binding, YceI-like"/>
    <property type="match status" value="1"/>
</dbReference>
<reference evidence="2 3" key="1">
    <citation type="journal article" date="2014" name="Int. J. Syst. Evol. Microbiol.">
        <title>Complete genome sequence of Corynebacterium casei LMG S-19264T (=DSM 44701T), isolated from a smear-ripened cheese.</title>
        <authorList>
            <consortium name="US DOE Joint Genome Institute (JGI-PGF)"/>
            <person name="Walter F."/>
            <person name="Albersmeier A."/>
            <person name="Kalinowski J."/>
            <person name="Ruckert C."/>
        </authorList>
    </citation>
    <scope>NUCLEOTIDE SEQUENCE [LARGE SCALE GENOMIC DNA]</scope>
    <source>
        <strain evidence="2 3">CECT 8670</strain>
    </source>
</reference>
<organism evidence="2 3">
    <name type="scientific">Polaribacter sejongensis</name>
    <dbReference type="NCBI Taxonomy" id="985043"/>
    <lineage>
        <taxon>Bacteria</taxon>
        <taxon>Pseudomonadati</taxon>
        <taxon>Bacteroidota</taxon>
        <taxon>Flavobacteriia</taxon>
        <taxon>Flavobacteriales</taxon>
        <taxon>Flavobacteriaceae</taxon>
    </lineage>
</organism>
<evidence type="ECO:0000259" key="1">
    <source>
        <dbReference type="Pfam" id="PF04264"/>
    </source>
</evidence>
<accession>A0AAJ1VHB5</accession>
<dbReference type="EMBL" id="JAUFQH010000005">
    <property type="protein sequence ID" value="MDN3619212.1"/>
    <property type="molecule type" value="Genomic_DNA"/>
</dbReference>
<protein>
    <submittedName>
        <fullName evidence="2">YceI family protein</fullName>
    </submittedName>
</protein>
<dbReference type="Proteomes" id="UP001228636">
    <property type="component" value="Unassembled WGS sequence"/>
</dbReference>
<gene>
    <name evidence="2" type="ORF">QWY81_07065</name>
</gene>
<sequence>MKNYIPLILISLILFSFTTINVFNNSTIIEVEPESELEILGFTNVNKFNCDFNFYEVDKKIPLTFKKVGDKIYFKKAILELQNSGFDCGNKVMNKDFSKLLKSDEFPQILLNLKELVEKETFTEASVEMTIAGVSKMYNVPVTIEEDDAFLVRGNLDLNIEDFNIKPPKKMLGLIVVSEMININFNLVLNQK</sequence>
<comment type="caution">
    <text evidence="2">The sequence shown here is derived from an EMBL/GenBank/DDBJ whole genome shotgun (WGS) entry which is preliminary data.</text>
</comment>
<dbReference type="SUPFAM" id="SSF101874">
    <property type="entry name" value="YceI-like"/>
    <property type="match status" value="1"/>
</dbReference>
<dbReference type="RefSeq" id="WP_261973920.1">
    <property type="nucleotide sequence ID" value="NZ_CP103460.1"/>
</dbReference>
<dbReference type="InterPro" id="IPR036761">
    <property type="entry name" value="TTHA0802/YceI-like_sf"/>
</dbReference>
<dbReference type="Pfam" id="PF04264">
    <property type="entry name" value="YceI"/>
    <property type="match status" value="1"/>
</dbReference>
<dbReference type="InterPro" id="IPR007372">
    <property type="entry name" value="Lipid/polyisoprenoid-bd_YceI"/>
</dbReference>
<dbReference type="AlphaFoldDB" id="A0AAJ1VHB5"/>